<keyword evidence="3" id="KW-1185">Reference proteome</keyword>
<dbReference type="EMBL" id="CP000697">
    <property type="protein sequence ID" value="ABQ31722.1"/>
    <property type="molecule type" value="Genomic_DNA"/>
</dbReference>
<dbReference type="KEGG" id="acr:Acry_2531"/>
<gene>
    <name evidence="2" type="ordered locus">Acry_2531</name>
</gene>
<accession>A5G1J0</accession>
<dbReference type="AlphaFoldDB" id="A5G1J0"/>
<keyword evidence="1" id="KW-1133">Transmembrane helix</keyword>
<dbReference type="Proteomes" id="UP000000245">
    <property type="component" value="Chromosome"/>
</dbReference>
<keyword evidence="1" id="KW-0812">Transmembrane</keyword>
<name>A5G1J0_ACICJ</name>
<proteinExistence type="predicted"/>
<reference evidence="2 3" key="1">
    <citation type="submission" date="2007-05" db="EMBL/GenBank/DDBJ databases">
        <title>Complete sequence of chromosome of Acidiphilium cryptum JF-5.</title>
        <authorList>
            <consortium name="US DOE Joint Genome Institute"/>
            <person name="Copeland A."/>
            <person name="Lucas S."/>
            <person name="Lapidus A."/>
            <person name="Barry K."/>
            <person name="Detter J.C."/>
            <person name="Glavina del Rio T."/>
            <person name="Hammon N."/>
            <person name="Israni S."/>
            <person name="Dalin E."/>
            <person name="Tice H."/>
            <person name="Pitluck S."/>
            <person name="Sims D."/>
            <person name="Brettin T."/>
            <person name="Bruce D."/>
            <person name="Han C."/>
            <person name="Schmutz J."/>
            <person name="Larimer F."/>
            <person name="Land M."/>
            <person name="Hauser L."/>
            <person name="Kyrpides N."/>
            <person name="Kim E."/>
            <person name="Magnuson T."/>
            <person name="Richardson P."/>
        </authorList>
    </citation>
    <scope>NUCLEOTIDE SEQUENCE [LARGE SCALE GENOMIC DNA]</scope>
    <source>
        <strain evidence="2 3">JF-5</strain>
    </source>
</reference>
<organism evidence="2 3">
    <name type="scientific">Acidiphilium cryptum (strain JF-5)</name>
    <dbReference type="NCBI Taxonomy" id="349163"/>
    <lineage>
        <taxon>Bacteria</taxon>
        <taxon>Pseudomonadati</taxon>
        <taxon>Pseudomonadota</taxon>
        <taxon>Alphaproteobacteria</taxon>
        <taxon>Acetobacterales</taxon>
        <taxon>Acidocellaceae</taxon>
        <taxon>Acidiphilium</taxon>
    </lineage>
</organism>
<feature type="transmembrane region" description="Helical" evidence="1">
    <location>
        <begin position="20"/>
        <end position="43"/>
    </location>
</feature>
<dbReference type="RefSeq" id="WP_007422431.1">
    <property type="nucleotide sequence ID" value="NC_009484.1"/>
</dbReference>
<dbReference type="STRING" id="349163.Acry_2531"/>
<dbReference type="HOGENOM" id="CLU_196490_0_0_5"/>
<protein>
    <submittedName>
        <fullName evidence="2">Uncharacterized protein</fullName>
    </submittedName>
</protein>
<keyword evidence="1" id="KW-0472">Membrane</keyword>
<evidence type="ECO:0000313" key="2">
    <source>
        <dbReference type="EMBL" id="ABQ31722.1"/>
    </source>
</evidence>
<feature type="transmembrane region" description="Helical" evidence="1">
    <location>
        <begin position="49"/>
        <end position="67"/>
    </location>
</feature>
<evidence type="ECO:0000313" key="3">
    <source>
        <dbReference type="Proteomes" id="UP000000245"/>
    </source>
</evidence>
<evidence type="ECO:0000256" key="1">
    <source>
        <dbReference type="SAM" id="Phobius"/>
    </source>
</evidence>
<sequence length="79" mass="8149">MRRFLHEIVSDAAGRSDGMALLSVLGVLSYICLGVFAVVVRGQLFAPEAYGMGLGSAIAAGAFGMGLKARFGGNARCQP</sequence>